<gene>
    <name evidence="1" type="ORF">M0R45_010763</name>
</gene>
<sequence>MARNINRDVTEKHRATRDAIAKMLKAGWFSKVGLPFSSLVPPGTVEAVVNATVAYEGGDDGAGLGGVGKSLASVFDNASVGLGEEFLCRLLVLVVAVKQVAWHCVFHSFTNWFYFCLYAAKSKRKRKVWFSFC</sequence>
<evidence type="ECO:0000313" key="1">
    <source>
        <dbReference type="EMBL" id="KAK9945238.1"/>
    </source>
</evidence>
<accession>A0AAW1YBB0</accession>
<protein>
    <submittedName>
        <fullName evidence="1">Uncharacterized protein</fullName>
    </submittedName>
</protein>
<proteinExistence type="predicted"/>
<organism evidence="1 2">
    <name type="scientific">Rubus argutus</name>
    <name type="common">Southern blackberry</name>
    <dbReference type="NCBI Taxonomy" id="59490"/>
    <lineage>
        <taxon>Eukaryota</taxon>
        <taxon>Viridiplantae</taxon>
        <taxon>Streptophyta</taxon>
        <taxon>Embryophyta</taxon>
        <taxon>Tracheophyta</taxon>
        <taxon>Spermatophyta</taxon>
        <taxon>Magnoliopsida</taxon>
        <taxon>eudicotyledons</taxon>
        <taxon>Gunneridae</taxon>
        <taxon>Pentapetalae</taxon>
        <taxon>rosids</taxon>
        <taxon>fabids</taxon>
        <taxon>Rosales</taxon>
        <taxon>Rosaceae</taxon>
        <taxon>Rosoideae</taxon>
        <taxon>Rosoideae incertae sedis</taxon>
        <taxon>Rubus</taxon>
    </lineage>
</organism>
<dbReference type="EMBL" id="JBEDUW010000002">
    <property type="protein sequence ID" value="KAK9945238.1"/>
    <property type="molecule type" value="Genomic_DNA"/>
</dbReference>
<reference evidence="1 2" key="1">
    <citation type="journal article" date="2023" name="G3 (Bethesda)">
        <title>A chromosome-length genome assembly and annotation of blackberry (Rubus argutus, cv. 'Hillquist').</title>
        <authorList>
            <person name="Bruna T."/>
            <person name="Aryal R."/>
            <person name="Dudchenko O."/>
            <person name="Sargent D.J."/>
            <person name="Mead D."/>
            <person name="Buti M."/>
            <person name="Cavallini A."/>
            <person name="Hytonen T."/>
            <person name="Andres J."/>
            <person name="Pham M."/>
            <person name="Weisz D."/>
            <person name="Mascagni F."/>
            <person name="Usai G."/>
            <person name="Natali L."/>
            <person name="Bassil N."/>
            <person name="Fernandez G.E."/>
            <person name="Lomsadze A."/>
            <person name="Armour M."/>
            <person name="Olukolu B."/>
            <person name="Poorten T."/>
            <person name="Britton C."/>
            <person name="Davik J."/>
            <person name="Ashrafi H."/>
            <person name="Aiden E.L."/>
            <person name="Borodovsky M."/>
            <person name="Worthington M."/>
        </authorList>
    </citation>
    <scope>NUCLEOTIDE SEQUENCE [LARGE SCALE GENOMIC DNA]</scope>
    <source>
        <strain evidence="1">PI 553951</strain>
    </source>
</reference>
<dbReference type="AlphaFoldDB" id="A0AAW1YBB0"/>
<keyword evidence="2" id="KW-1185">Reference proteome</keyword>
<evidence type="ECO:0000313" key="2">
    <source>
        <dbReference type="Proteomes" id="UP001457282"/>
    </source>
</evidence>
<comment type="caution">
    <text evidence="1">The sequence shown here is derived from an EMBL/GenBank/DDBJ whole genome shotgun (WGS) entry which is preliminary data.</text>
</comment>
<dbReference type="Proteomes" id="UP001457282">
    <property type="component" value="Unassembled WGS sequence"/>
</dbReference>
<name>A0AAW1YBB0_RUBAR</name>